<comment type="caution">
    <text evidence="3">The sequence shown here is derived from an EMBL/GenBank/DDBJ whole genome shotgun (WGS) entry which is preliminary data.</text>
</comment>
<protein>
    <recommendedName>
        <fullName evidence="2">dTDP-4-dehydrorhamnose 3,5-epimerase</fullName>
        <ecNumber evidence="2">5.1.3.13</ecNumber>
    </recommendedName>
    <alternativeName>
        <fullName evidence="2">Thymidine diphospho-4-keto-rhamnose 3,5-epimerase</fullName>
    </alternativeName>
</protein>
<dbReference type="PANTHER" id="PTHR21047">
    <property type="entry name" value="DTDP-6-DEOXY-D-GLUCOSE-3,5 EPIMERASE"/>
    <property type="match status" value="1"/>
</dbReference>
<name>A0ABS9DPF9_9ACTN</name>
<evidence type="ECO:0000313" key="3">
    <source>
        <dbReference type="EMBL" id="MCF3940154.1"/>
    </source>
</evidence>
<reference evidence="3" key="1">
    <citation type="submission" date="2022-01" db="EMBL/GenBank/DDBJ databases">
        <title>Gordonia xiamenensis sp. nov., isolated from surface seawater in Xiamen.</title>
        <authorList>
            <person name="He Y.F."/>
        </authorList>
    </citation>
    <scope>NUCLEOTIDE SEQUENCE</scope>
    <source>
        <strain evidence="3">GW1C4-4</strain>
    </source>
</reference>
<gene>
    <name evidence="3" type="primary">rfbC</name>
    <name evidence="3" type="ORF">L1892_17410</name>
</gene>
<proteinExistence type="inferred from homology"/>
<accession>A0ABS9DPF9</accession>
<dbReference type="InterPro" id="IPR000888">
    <property type="entry name" value="RmlC-like"/>
</dbReference>
<dbReference type="InterPro" id="IPR011051">
    <property type="entry name" value="RmlC_Cupin_sf"/>
</dbReference>
<comment type="function">
    <text evidence="2">Catalyzes the epimerization of the C3' and C5'positions of dTDP-6-deoxy-D-xylo-4-hexulose, forming dTDP-6-deoxy-L-lyxo-4-hexulose.</text>
</comment>
<dbReference type="EC" id="5.1.3.13" evidence="2"/>
<dbReference type="RefSeq" id="WP_235724909.1">
    <property type="nucleotide sequence ID" value="NZ_JAKGCU010000018.1"/>
</dbReference>
<keyword evidence="2 3" id="KW-0413">Isomerase</keyword>
<dbReference type="InterPro" id="IPR014710">
    <property type="entry name" value="RmlC-like_jellyroll"/>
</dbReference>
<sequence length="184" mass="20541">MRIEETELVDVLIMTPTPFRDDRGLFTRTFDAELFDQYVGRPGAAAGFVQDSQSRSGRGVVRGMHSRSGAGEAKLVRCARGAVHDVLVDIRPDSATFGHQQAFLLDDNDFRQLYVPPGFLHGFQSLTDEADVCYRIDRPHNPREDIAAAFDDPDLAIAWPQQVTTVSARDRAAGTWQELLTHVR</sequence>
<dbReference type="Pfam" id="PF00908">
    <property type="entry name" value="dTDP_sugar_isom"/>
    <property type="match status" value="1"/>
</dbReference>
<dbReference type="CDD" id="cd00438">
    <property type="entry name" value="cupin_RmlC"/>
    <property type="match status" value="1"/>
</dbReference>
<evidence type="ECO:0000256" key="2">
    <source>
        <dbReference type="RuleBase" id="RU364069"/>
    </source>
</evidence>
<organism evidence="3 4">
    <name type="scientific">Gordonia tangerina</name>
    <dbReference type="NCBI Taxonomy" id="2911060"/>
    <lineage>
        <taxon>Bacteria</taxon>
        <taxon>Bacillati</taxon>
        <taxon>Actinomycetota</taxon>
        <taxon>Actinomycetes</taxon>
        <taxon>Mycobacteriales</taxon>
        <taxon>Gordoniaceae</taxon>
        <taxon>Gordonia</taxon>
    </lineage>
</organism>
<comment type="catalytic activity">
    <reaction evidence="2">
        <text>dTDP-4-dehydro-6-deoxy-alpha-D-glucose = dTDP-4-dehydro-beta-L-rhamnose</text>
        <dbReference type="Rhea" id="RHEA:16969"/>
        <dbReference type="ChEBI" id="CHEBI:57649"/>
        <dbReference type="ChEBI" id="CHEBI:62830"/>
        <dbReference type="EC" id="5.1.3.13"/>
    </reaction>
</comment>
<evidence type="ECO:0000313" key="4">
    <source>
        <dbReference type="Proteomes" id="UP001108089"/>
    </source>
</evidence>
<comment type="similarity">
    <text evidence="1 2">Belongs to the dTDP-4-dehydrorhamnose 3,5-epimerase family.</text>
</comment>
<evidence type="ECO:0000256" key="1">
    <source>
        <dbReference type="ARBA" id="ARBA00010154"/>
    </source>
</evidence>
<comment type="subunit">
    <text evidence="2">Homodimer.</text>
</comment>
<dbReference type="NCBIfam" id="TIGR01221">
    <property type="entry name" value="rmlC"/>
    <property type="match status" value="1"/>
</dbReference>
<dbReference type="Gene3D" id="2.60.120.10">
    <property type="entry name" value="Jelly Rolls"/>
    <property type="match status" value="1"/>
</dbReference>
<dbReference type="GO" id="GO:0008830">
    <property type="term" value="F:dTDP-4-dehydrorhamnose 3,5-epimerase activity"/>
    <property type="evidence" value="ECO:0007669"/>
    <property type="project" value="UniProtKB-EC"/>
</dbReference>
<dbReference type="SUPFAM" id="SSF51182">
    <property type="entry name" value="RmlC-like cupins"/>
    <property type="match status" value="1"/>
</dbReference>
<dbReference type="Proteomes" id="UP001108089">
    <property type="component" value="Unassembled WGS sequence"/>
</dbReference>
<comment type="pathway">
    <text evidence="2">Carbohydrate biosynthesis; dTDP-L-rhamnose biosynthesis.</text>
</comment>
<dbReference type="EMBL" id="JAKGCU010000018">
    <property type="protein sequence ID" value="MCF3940154.1"/>
    <property type="molecule type" value="Genomic_DNA"/>
</dbReference>
<dbReference type="PANTHER" id="PTHR21047:SF2">
    <property type="entry name" value="THYMIDINE DIPHOSPHO-4-KETO-RHAMNOSE 3,5-EPIMERASE"/>
    <property type="match status" value="1"/>
</dbReference>
<keyword evidence="4" id="KW-1185">Reference proteome</keyword>